<organism evidence="1 2">
    <name type="scientific">Zizania palustris</name>
    <name type="common">Northern wild rice</name>
    <dbReference type="NCBI Taxonomy" id="103762"/>
    <lineage>
        <taxon>Eukaryota</taxon>
        <taxon>Viridiplantae</taxon>
        <taxon>Streptophyta</taxon>
        <taxon>Embryophyta</taxon>
        <taxon>Tracheophyta</taxon>
        <taxon>Spermatophyta</taxon>
        <taxon>Magnoliopsida</taxon>
        <taxon>Liliopsida</taxon>
        <taxon>Poales</taxon>
        <taxon>Poaceae</taxon>
        <taxon>BOP clade</taxon>
        <taxon>Oryzoideae</taxon>
        <taxon>Oryzeae</taxon>
        <taxon>Zizaniinae</taxon>
        <taxon>Zizania</taxon>
    </lineage>
</organism>
<gene>
    <name evidence="1" type="ORF">GUJ93_ZPchr0001g29297</name>
</gene>
<keyword evidence="2" id="KW-1185">Reference proteome</keyword>
<proteinExistence type="predicted"/>
<protein>
    <submittedName>
        <fullName evidence="1">Uncharacterized protein</fullName>
    </submittedName>
</protein>
<reference evidence="1" key="1">
    <citation type="journal article" date="2021" name="bioRxiv">
        <title>Whole Genome Assembly and Annotation of Northern Wild Rice, Zizania palustris L., Supports a Whole Genome Duplication in the Zizania Genus.</title>
        <authorList>
            <person name="Haas M."/>
            <person name="Kono T."/>
            <person name="Macchietto M."/>
            <person name="Millas R."/>
            <person name="McGilp L."/>
            <person name="Shao M."/>
            <person name="Duquette J."/>
            <person name="Hirsch C.N."/>
            <person name="Kimball J."/>
        </authorList>
    </citation>
    <scope>NUCLEOTIDE SEQUENCE</scope>
    <source>
        <tissue evidence="1">Fresh leaf tissue</tissue>
    </source>
</reference>
<dbReference type="AlphaFoldDB" id="A0A8J5VDE5"/>
<sequence>MMPSLPDPREAQWLASLGGRCIHRSLTSSQARQMCAHHGIDDAPSATEADLIKPPAGAVSKLPLLSRPCCSKEIICSSPSRSQVAVRRLTSPTRNRSSCSYYSCSRAIIIPNRASGPLPWK</sequence>
<evidence type="ECO:0000313" key="2">
    <source>
        <dbReference type="Proteomes" id="UP000729402"/>
    </source>
</evidence>
<reference evidence="1" key="2">
    <citation type="submission" date="2021-02" db="EMBL/GenBank/DDBJ databases">
        <authorList>
            <person name="Kimball J.A."/>
            <person name="Haas M.W."/>
            <person name="Macchietto M."/>
            <person name="Kono T."/>
            <person name="Duquette J."/>
            <person name="Shao M."/>
        </authorList>
    </citation>
    <scope>NUCLEOTIDE SEQUENCE</scope>
    <source>
        <tissue evidence="1">Fresh leaf tissue</tissue>
    </source>
</reference>
<evidence type="ECO:0000313" key="1">
    <source>
        <dbReference type="EMBL" id="KAG8055381.1"/>
    </source>
</evidence>
<comment type="caution">
    <text evidence="1">The sequence shown here is derived from an EMBL/GenBank/DDBJ whole genome shotgun (WGS) entry which is preliminary data.</text>
</comment>
<dbReference type="Proteomes" id="UP000729402">
    <property type="component" value="Unassembled WGS sequence"/>
</dbReference>
<dbReference type="EMBL" id="JAAALK010000288">
    <property type="protein sequence ID" value="KAG8055381.1"/>
    <property type="molecule type" value="Genomic_DNA"/>
</dbReference>
<accession>A0A8J5VDE5</accession>
<name>A0A8J5VDE5_ZIZPA</name>